<proteinExistence type="predicted"/>
<dbReference type="EMBL" id="JAPUFD010000002">
    <property type="protein sequence ID" value="MDI1485756.1"/>
    <property type="molecule type" value="Genomic_DNA"/>
</dbReference>
<feature type="region of interest" description="Disordered" evidence="1">
    <location>
        <begin position="262"/>
        <end position="354"/>
    </location>
</feature>
<comment type="caution">
    <text evidence="3">The sequence shown here is derived from an EMBL/GenBank/DDBJ whole genome shotgun (WGS) entry which is preliminary data.</text>
</comment>
<dbReference type="GO" id="GO:0000724">
    <property type="term" value="P:double-strand break repair via homologous recombination"/>
    <property type="evidence" value="ECO:0007669"/>
    <property type="project" value="TreeGrafter"/>
</dbReference>
<name>A0AA43QIZ7_9LECA</name>
<feature type="region of interest" description="Disordered" evidence="1">
    <location>
        <begin position="123"/>
        <end position="143"/>
    </location>
</feature>
<dbReference type="Gene3D" id="3.30.40.10">
    <property type="entry name" value="Zinc/RING finger domain, C3HC4 (zinc finger)"/>
    <property type="match status" value="1"/>
</dbReference>
<gene>
    <name evidence="3" type="primary">SLX1</name>
    <name evidence="3" type="ORF">OHK93_003945</name>
</gene>
<accession>A0AA43QIZ7</accession>
<dbReference type="InterPro" id="IPR048749">
    <property type="entry name" value="SLX1_C"/>
</dbReference>
<evidence type="ECO:0000259" key="2">
    <source>
        <dbReference type="Pfam" id="PF21202"/>
    </source>
</evidence>
<evidence type="ECO:0000313" key="4">
    <source>
        <dbReference type="Proteomes" id="UP001161017"/>
    </source>
</evidence>
<dbReference type="Pfam" id="PF21202">
    <property type="entry name" value="SLX1_C"/>
    <property type="match status" value="1"/>
</dbReference>
<dbReference type="GO" id="GO:0033557">
    <property type="term" value="C:Slx1-Slx4 complex"/>
    <property type="evidence" value="ECO:0007669"/>
    <property type="project" value="TreeGrafter"/>
</dbReference>
<evidence type="ECO:0000256" key="1">
    <source>
        <dbReference type="SAM" id="MobiDB-lite"/>
    </source>
</evidence>
<dbReference type="PANTHER" id="PTHR20208:SF10">
    <property type="entry name" value="STRUCTURE-SPECIFIC ENDONUCLEASE SUBUNIT SLX1"/>
    <property type="match status" value="1"/>
</dbReference>
<dbReference type="InterPro" id="IPR013083">
    <property type="entry name" value="Znf_RING/FYVE/PHD"/>
</dbReference>
<dbReference type="InterPro" id="IPR050381">
    <property type="entry name" value="SLX1_endonuclease"/>
</dbReference>
<dbReference type="Proteomes" id="UP001161017">
    <property type="component" value="Unassembled WGS sequence"/>
</dbReference>
<feature type="domain" description="Structure-specific endonuclease subunit SLX1 C-terminal" evidence="2">
    <location>
        <begin position="176"/>
        <end position="241"/>
    </location>
</feature>
<sequence length="354" mass="38730">MVCIVTGFPSKIAALQFEWAWQNPHVTKRFAEADHVAKDKVPKRTTKSGRTIPRRPQVTLSGGLGTLHGLLRGPSFAAWPLSVRFFCKDVHRVWEAWASRSAGDIPETIDVILDERQSLQDVISEQQPLSSQPRRKRRYSASGAGGVDGLDVSYASVRAHLEKSIFMLAEDEPIACAVCSNDLGQGKRTALVCPDARCRTASHMSCLADKFLAETGTGDLMVPASGHCPACNAETQWVDLVREMSLRAKGQREVAILMKKPKRLKAPASVEGSAPPQAALGDPDLSDDDALEPEDEMLDDDWHSRDVDQSDTVSMASEVSNLSGDDAHSRKHTNAQSMKTVIEDSDWDDAQVLD</sequence>
<evidence type="ECO:0000313" key="3">
    <source>
        <dbReference type="EMBL" id="MDI1485756.1"/>
    </source>
</evidence>
<dbReference type="AlphaFoldDB" id="A0AA43QIZ7"/>
<feature type="compositionally biased region" description="Acidic residues" evidence="1">
    <location>
        <begin position="343"/>
        <end position="354"/>
    </location>
</feature>
<keyword evidence="4" id="KW-1185">Reference proteome</keyword>
<feature type="compositionally biased region" description="Acidic residues" evidence="1">
    <location>
        <begin position="284"/>
        <end position="299"/>
    </location>
</feature>
<dbReference type="PANTHER" id="PTHR20208">
    <property type="entry name" value="STRUCTURE-SPECIFIC ENDONUCLEASE SUBUNIT SLX1"/>
    <property type="match status" value="1"/>
</dbReference>
<feature type="compositionally biased region" description="Polar residues" evidence="1">
    <location>
        <begin position="123"/>
        <end position="132"/>
    </location>
</feature>
<dbReference type="GO" id="GO:0017108">
    <property type="term" value="F:5'-flap endonuclease activity"/>
    <property type="evidence" value="ECO:0007669"/>
    <property type="project" value="TreeGrafter"/>
</dbReference>
<organism evidence="3 4">
    <name type="scientific">Ramalina farinacea</name>
    <dbReference type="NCBI Taxonomy" id="258253"/>
    <lineage>
        <taxon>Eukaryota</taxon>
        <taxon>Fungi</taxon>
        <taxon>Dikarya</taxon>
        <taxon>Ascomycota</taxon>
        <taxon>Pezizomycotina</taxon>
        <taxon>Lecanoromycetes</taxon>
        <taxon>OSLEUM clade</taxon>
        <taxon>Lecanoromycetidae</taxon>
        <taxon>Lecanorales</taxon>
        <taxon>Lecanorineae</taxon>
        <taxon>Ramalinaceae</taxon>
        <taxon>Ramalina</taxon>
    </lineage>
</organism>
<feature type="compositionally biased region" description="Polar residues" evidence="1">
    <location>
        <begin position="310"/>
        <end position="323"/>
    </location>
</feature>
<protein>
    <submittedName>
        <fullName evidence="3">Slx4p interacting protein</fullName>
    </submittedName>
</protein>
<reference evidence="3" key="1">
    <citation type="journal article" date="2023" name="Genome Biol. Evol.">
        <title>First Whole Genome Sequence and Flow Cytometry Genome Size Data for the Lichen-Forming Fungus Ramalina farinacea (Ascomycota).</title>
        <authorList>
            <person name="Llewellyn T."/>
            <person name="Mian S."/>
            <person name="Hill R."/>
            <person name="Leitch I.J."/>
            <person name="Gaya E."/>
        </authorList>
    </citation>
    <scope>NUCLEOTIDE SEQUENCE</scope>
    <source>
        <strain evidence="3">LIQ254RAFAR</strain>
    </source>
</reference>
<dbReference type="GO" id="GO:0008821">
    <property type="term" value="F:crossover junction DNA endonuclease activity"/>
    <property type="evidence" value="ECO:0007669"/>
    <property type="project" value="TreeGrafter"/>
</dbReference>